<name>A0ABW5S0D3_9BACL</name>
<feature type="transmembrane region" description="Helical" evidence="1">
    <location>
        <begin position="73"/>
        <end position="93"/>
    </location>
</feature>
<protein>
    <submittedName>
        <fullName evidence="2">Uncharacterized protein</fullName>
    </submittedName>
</protein>
<proteinExistence type="predicted"/>
<keyword evidence="3" id="KW-1185">Reference proteome</keyword>
<sequence>MEISNSSTIQFLKKIGLYVLIGFTGMFLIPIFAVVTVGFTLCAAIAIIGGLLRTFGAEWVSMDLSFYYEIPRAFSLIAAILLSSILLCIAWLCSIGLRKYLGWAGAQLRNSRIIRK</sequence>
<gene>
    <name evidence="2" type="ORF">ACFSUE_06345</name>
</gene>
<feature type="transmembrane region" description="Helical" evidence="1">
    <location>
        <begin position="20"/>
        <end position="53"/>
    </location>
</feature>
<organism evidence="2 3">
    <name type="scientific">Sporolactobacillus shoreicorticis</name>
    <dbReference type="NCBI Taxonomy" id="1923877"/>
    <lineage>
        <taxon>Bacteria</taxon>
        <taxon>Bacillati</taxon>
        <taxon>Bacillota</taxon>
        <taxon>Bacilli</taxon>
        <taxon>Bacillales</taxon>
        <taxon>Sporolactobacillaceae</taxon>
        <taxon>Sporolactobacillus</taxon>
    </lineage>
</organism>
<accession>A0ABW5S0D3</accession>
<dbReference type="Proteomes" id="UP001597399">
    <property type="component" value="Unassembled WGS sequence"/>
</dbReference>
<evidence type="ECO:0000256" key="1">
    <source>
        <dbReference type="SAM" id="Phobius"/>
    </source>
</evidence>
<keyword evidence="1" id="KW-0472">Membrane</keyword>
<dbReference type="EMBL" id="JBHUMQ010000015">
    <property type="protein sequence ID" value="MFD2693250.1"/>
    <property type="molecule type" value="Genomic_DNA"/>
</dbReference>
<comment type="caution">
    <text evidence="2">The sequence shown here is derived from an EMBL/GenBank/DDBJ whole genome shotgun (WGS) entry which is preliminary data.</text>
</comment>
<reference evidence="3" key="1">
    <citation type="journal article" date="2019" name="Int. J. Syst. Evol. Microbiol.">
        <title>The Global Catalogue of Microorganisms (GCM) 10K type strain sequencing project: providing services to taxonomists for standard genome sequencing and annotation.</title>
        <authorList>
            <consortium name="The Broad Institute Genomics Platform"/>
            <consortium name="The Broad Institute Genome Sequencing Center for Infectious Disease"/>
            <person name="Wu L."/>
            <person name="Ma J."/>
        </authorList>
    </citation>
    <scope>NUCLEOTIDE SEQUENCE [LARGE SCALE GENOMIC DNA]</scope>
    <source>
        <strain evidence="3">TISTR 2466</strain>
    </source>
</reference>
<keyword evidence="1" id="KW-0812">Transmembrane</keyword>
<evidence type="ECO:0000313" key="2">
    <source>
        <dbReference type="EMBL" id="MFD2693250.1"/>
    </source>
</evidence>
<keyword evidence="1" id="KW-1133">Transmembrane helix</keyword>
<evidence type="ECO:0000313" key="3">
    <source>
        <dbReference type="Proteomes" id="UP001597399"/>
    </source>
</evidence>
<dbReference type="RefSeq" id="WP_253058217.1">
    <property type="nucleotide sequence ID" value="NZ_JAMXWM010000002.1"/>
</dbReference>